<keyword evidence="1" id="KW-0805">Transcription regulation</keyword>
<organism evidence="5 6">
    <name type="scientific">Methylobacterium iners</name>
    <dbReference type="NCBI Taxonomy" id="418707"/>
    <lineage>
        <taxon>Bacteria</taxon>
        <taxon>Pseudomonadati</taxon>
        <taxon>Pseudomonadota</taxon>
        <taxon>Alphaproteobacteria</taxon>
        <taxon>Hyphomicrobiales</taxon>
        <taxon>Methylobacteriaceae</taxon>
        <taxon>Methylobacterium</taxon>
    </lineage>
</organism>
<evidence type="ECO:0000313" key="5">
    <source>
        <dbReference type="EMBL" id="GJD96608.1"/>
    </source>
</evidence>
<reference evidence="5" key="1">
    <citation type="journal article" date="2021" name="Front. Microbiol.">
        <title>Comprehensive Comparative Genomics and Phenotyping of Methylobacterium Species.</title>
        <authorList>
            <person name="Alessa O."/>
            <person name="Ogura Y."/>
            <person name="Fujitani Y."/>
            <person name="Takami H."/>
            <person name="Hayashi T."/>
            <person name="Sahin N."/>
            <person name="Tani A."/>
        </authorList>
    </citation>
    <scope>NUCLEOTIDE SEQUENCE</scope>
    <source>
        <strain evidence="5">DSM 19015</strain>
    </source>
</reference>
<dbReference type="Pfam" id="PF13545">
    <property type="entry name" value="HTH_Crp_2"/>
    <property type="match status" value="1"/>
</dbReference>
<dbReference type="SUPFAM" id="SSF46785">
    <property type="entry name" value="Winged helix' DNA-binding domain"/>
    <property type="match status" value="1"/>
</dbReference>
<name>A0ABQ4S0F9_9HYPH</name>
<evidence type="ECO:0000313" key="6">
    <source>
        <dbReference type="Proteomes" id="UP001055125"/>
    </source>
</evidence>
<keyword evidence="2" id="KW-0238">DNA-binding</keyword>
<dbReference type="InterPro" id="IPR036388">
    <property type="entry name" value="WH-like_DNA-bd_sf"/>
</dbReference>
<gene>
    <name evidence="5" type="ORF">OCOJLMKI_3831</name>
</gene>
<keyword evidence="3" id="KW-0804">Transcription</keyword>
<dbReference type="EMBL" id="BPQP01000064">
    <property type="protein sequence ID" value="GJD96608.1"/>
    <property type="molecule type" value="Genomic_DNA"/>
</dbReference>
<dbReference type="Proteomes" id="UP001055125">
    <property type="component" value="Unassembled WGS sequence"/>
</dbReference>
<evidence type="ECO:0000259" key="4">
    <source>
        <dbReference type="Pfam" id="PF13545"/>
    </source>
</evidence>
<dbReference type="InterPro" id="IPR014710">
    <property type="entry name" value="RmlC-like_jellyroll"/>
</dbReference>
<evidence type="ECO:0000256" key="1">
    <source>
        <dbReference type="ARBA" id="ARBA00023015"/>
    </source>
</evidence>
<dbReference type="SUPFAM" id="SSF51206">
    <property type="entry name" value="cAMP-binding domain-like"/>
    <property type="match status" value="1"/>
</dbReference>
<dbReference type="Gene3D" id="1.10.10.10">
    <property type="entry name" value="Winged helix-like DNA-binding domain superfamily/Winged helix DNA-binding domain"/>
    <property type="match status" value="1"/>
</dbReference>
<dbReference type="InterPro" id="IPR012318">
    <property type="entry name" value="HTH_CRP"/>
</dbReference>
<protein>
    <recommendedName>
        <fullName evidence="4">HTH crp-type domain-containing protein</fullName>
    </recommendedName>
</protein>
<accession>A0ABQ4S0F9</accession>
<dbReference type="InterPro" id="IPR018490">
    <property type="entry name" value="cNMP-bd_dom_sf"/>
</dbReference>
<proteinExistence type="predicted"/>
<dbReference type="RefSeq" id="WP_238245703.1">
    <property type="nucleotide sequence ID" value="NZ_BPQP01000064.1"/>
</dbReference>
<evidence type="ECO:0000256" key="3">
    <source>
        <dbReference type="ARBA" id="ARBA00023163"/>
    </source>
</evidence>
<reference evidence="5" key="2">
    <citation type="submission" date="2021-08" db="EMBL/GenBank/DDBJ databases">
        <authorList>
            <person name="Tani A."/>
            <person name="Ola A."/>
            <person name="Ogura Y."/>
            <person name="Katsura K."/>
            <person name="Hayashi T."/>
        </authorList>
    </citation>
    <scope>NUCLEOTIDE SEQUENCE</scope>
    <source>
        <strain evidence="5">DSM 19015</strain>
    </source>
</reference>
<comment type="caution">
    <text evidence="5">The sequence shown here is derived from an EMBL/GenBank/DDBJ whole genome shotgun (WGS) entry which is preliminary data.</text>
</comment>
<feature type="domain" description="HTH crp-type" evidence="4">
    <location>
        <begin position="152"/>
        <end position="217"/>
    </location>
</feature>
<dbReference type="Gene3D" id="2.60.120.10">
    <property type="entry name" value="Jelly Rolls"/>
    <property type="match status" value="1"/>
</dbReference>
<keyword evidence="6" id="KW-1185">Reference proteome</keyword>
<sequence length="237" mass="26018">MAQLQQNAVRNRLLRAMSPDDFALLQPHLQPMATELRQTLIAPNEPVTRLFFPEVAYTSIVSEGSGGRIEVGLIGREGLVGASPVLLDSGTTPYHEFVQHPGEVLGIDAVSFCAAVDHSPTLRRLMLRYLQTKLVQARHTAYVNGAFNMDVRLARWLLMCHDRLDGDEIVVTHEFISLMLGVQRSGATLAVQTLESNGLIKAARGRITVRDRDRLVALADSSYGATEAEYARLIGGV</sequence>
<evidence type="ECO:0000256" key="2">
    <source>
        <dbReference type="ARBA" id="ARBA00023125"/>
    </source>
</evidence>
<dbReference type="InterPro" id="IPR036390">
    <property type="entry name" value="WH_DNA-bd_sf"/>
</dbReference>